<feature type="transmembrane region" description="Helical" evidence="6">
    <location>
        <begin position="340"/>
        <end position="359"/>
    </location>
</feature>
<evidence type="ECO:0000256" key="6">
    <source>
        <dbReference type="SAM" id="Phobius"/>
    </source>
</evidence>
<comment type="subcellular location">
    <subcellularLocation>
        <location evidence="1">Cell membrane</location>
        <topology evidence="1">Multi-pass membrane protein</topology>
    </subcellularLocation>
</comment>
<organism evidence="8 9">
    <name type="scientific">Cedecea lapagei</name>
    <dbReference type="NCBI Taxonomy" id="158823"/>
    <lineage>
        <taxon>Bacteria</taxon>
        <taxon>Pseudomonadati</taxon>
        <taxon>Pseudomonadota</taxon>
        <taxon>Gammaproteobacteria</taxon>
        <taxon>Enterobacterales</taxon>
        <taxon>Enterobacteriaceae</taxon>
        <taxon>Cedecea</taxon>
    </lineage>
</organism>
<feature type="domain" description="Polysaccharide chain length determinant N-terminal" evidence="7">
    <location>
        <begin position="25"/>
        <end position="122"/>
    </location>
</feature>
<evidence type="ECO:0000259" key="7">
    <source>
        <dbReference type="Pfam" id="PF02706"/>
    </source>
</evidence>
<evidence type="ECO:0000256" key="4">
    <source>
        <dbReference type="ARBA" id="ARBA00022989"/>
    </source>
</evidence>
<reference evidence="8 9" key="1">
    <citation type="submission" date="2018-12" db="EMBL/GenBank/DDBJ databases">
        <authorList>
            <consortium name="Pathogen Informatics"/>
        </authorList>
    </citation>
    <scope>NUCLEOTIDE SEQUENCE [LARGE SCALE GENOMIC DNA]</scope>
    <source>
        <strain evidence="8 9">NCTC11466</strain>
    </source>
</reference>
<dbReference type="SUPFAM" id="SSF160355">
    <property type="entry name" value="Bacterial polysaccharide co-polymerase-like"/>
    <property type="match status" value="1"/>
</dbReference>
<dbReference type="RefSeq" id="WP_126354757.1">
    <property type="nucleotide sequence ID" value="NZ_LR134201.1"/>
</dbReference>
<evidence type="ECO:0000313" key="9">
    <source>
        <dbReference type="Proteomes" id="UP000274122"/>
    </source>
</evidence>
<keyword evidence="9" id="KW-1185">Reference proteome</keyword>
<dbReference type="Pfam" id="PF02706">
    <property type="entry name" value="Wzz"/>
    <property type="match status" value="1"/>
</dbReference>
<dbReference type="EMBL" id="LR134201">
    <property type="protein sequence ID" value="VEB95554.1"/>
    <property type="molecule type" value="Genomic_DNA"/>
</dbReference>
<dbReference type="GO" id="GO:0005886">
    <property type="term" value="C:plasma membrane"/>
    <property type="evidence" value="ECO:0007669"/>
    <property type="project" value="UniProtKB-SubCell"/>
</dbReference>
<evidence type="ECO:0000256" key="2">
    <source>
        <dbReference type="ARBA" id="ARBA00022475"/>
    </source>
</evidence>
<protein>
    <submittedName>
        <fullName evidence="8">Ferric enterobactin transport protein fepE</fullName>
    </submittedName>
</protein>
<name>A0A3S4MBR6_9ENTR</name>
<dbReference type="InterPro" id="IPR003856">
    <property type="entry name" value="LPS_length_determ_N"/>
</dbReference>
<dbReference type="PANTHER" id="PTHR32309:SF13">
    <property type="entry name" value="FERRIC ENTEROBACTIN TRANSPORT PROTEIN FEPE"/>
    <property type="match status" value="1"/>
</dbReference>
<dbReference type="PANTHER" id="PTHR32309">
    <property type="entry name" value="TYROSINE-PROTEIN KINASE"/>
    <property type="match status" value="1"/>
</dbReference>
<dbReference type="GO" id="GO:0004713">
    <property type="term" value="F:protein tyrosine kinase activity"/>
    <property type="evidence" value="ECO:0007669"/>
    <property type="project" value="TreeGrafter"/>
</dbReference>
<keyword evidence="4 6" id="KW-1133">Transmembrane helix</keyword>
<evidence type="ECO:0000313" key="8">
    <source>
        <dbReference type="EMBL" id="VEB95554.1"/>
    </source>
</evidence>
<dbReference type="Proteomes" id="UP000274122">
    <property type="component" value="Chromosome"/>
</dbReference>
<dbReference type="OrthoDB" id="6565796at2"/>
<gene>
    <name evidence="8" type="primary">fepE</name>
    <name evidence="8" type="ORF">NCTC11466_00667</name>
</gene>
<evidence type="ECO:0000256" key="5">
    <source>
        <dbReference type="ARBA" id="ARBA00023136"/>
    </source>
</evidence>
<dbReference type="Gene3D" id="3.30.1890.10">
    <property type="entry name" value="FepE-like"/>
    <property type="match status" value="1"/>
</dbReference>
<keyword evidence="2" id="KW-1003">Cell membrane</keyword>
<dbReference type="KEGG" id="clap:NCTC11466_00667"/>
<dbReference type="AlphaFoldDB" id="A0A3S4MBR6"/>
<proteinExistence type="predicted"/>
<evidence type="ECO:0000256" key="1">
    <source>
        <dbReference type="ARBA" id="ARBA00004651"/>
    </source>
</evidence>
<keyword evidence="3 6" id="KW-0812">Transmembrane</keyword>
<keyword evidence="5 6" id="KW-0472">Membrane</keyword>
<dbReference type="NCBIfam" id="NF007699">
    <property type="entry name" value="PRK10381.1"/>
    <property type="match status" value="1"/>
</dbReference>
<evidence type="ECO:0000256" key="3">
    <source>
        <dbReference type="ARBA" id="ARBA00022692"/>
    </source>
</evidence>
<dbReference type="InterPro" id="IPR050445">
    <property type="entry name" value="Bact_polysacc_biosynth/exp"/>
</dbReference>
<sequence length="373" mass="41057">MSAIELKNAPLEEVRAFPVVNGSNQEIDLINLLGTLYTAKKTIISLTAAAAFAGLMVSFLLPQKWSSRAVVTPPEASQLIELRRAMVELTVLDVANNVDAEHVYQNFLKDFDSQALREEYLANSEYVKKLANAADAGDNSKLHRAIQETSAKFKAVNNADPKLTDATPYTSWSLSFTGPNPEESQEVLSGYIRFVAQRVNQDVVQNLRYALELKSAVEKDKLQLDKINLENQHKVNIQRLGYSLEVANAAGIKKPVYSNGQAVKDDPDYSVALGADGLAEKLKIESSLKDVAELNASVQNREYYLTKLSEVKVNDVDFQPFRYQMNPSLPMKKEGPGKSIVVVLAALIGLIAASGFVLLRNAVSGRKKTLEII</sequence>
<accession>A0A3S4MBR6</accession>